<protein>
    <submittedName>
        <fullName evidence="1">Uncharacterized protein</fullName>
    </submittedName>
</protein>
<proteinExistence type="predicted"/>
<accession>A0ABQ2V735</accession>
<dbReference type="Proteomes" id="UP000654471">
    <property type="component" value="Unassembled WGS sequence"/>
</dbReference>
<sequence>MSLGVSVLLWAVGGFCWACSSGDIRRLRDFRTARGRSGGVLAWGAAYVRADAFTLTTGALTWLLTVPINASQGSGWLYGRH</sequence>
<gene>
    <name evidence="1" type="ORF">GCM10010211_42230</name>
</gene>
<dbReference type="Pfam" id="PF19862">
    <property type="entry name" value="DUF6336"/>
    <property type="match status" value="1"/>
</dbReference>
<dbReference type="RefSeq" id="WP_189302193.1">
    <property type="nucleotide sequence ID" value="NZ_BMRP01000014.1"/>
</dbReference>
<dbReference type="EMBL" id="BMRP01000014">
    <property type="protein sequence ID" value="GGU71956.1"/>
    <property type="molecule type" value="Genomic_DNA"/>
</dbReference>
<keyword evidence="2" id="KW-1185">Reference proteome</keyword>
<reference evidence="2" key="1">
    <citation type="journal article" date="2019" name="Int. J. Syst. Evol. Microbiol.">
        <title>The Global Catalogue of Microorganisms (GCM) 10K type strain sequencing project: providing services to taxonomists for standard genome sequencing and annotation.</title>
        <authorList>
            <consortium name="The Broad Institute Genomics Platform"/>
            <consortium name="The Broad Institute Genome Sequencing Center for Infectious Disease"/>
            <person name="Wu L."/>
            <person name="Ma J."/>
        </authorList>
    </citation>
    <scope>NUCLEOTIDE SEQUENCE [LARGE SCALE GENOMIC DNA]</scope>
    <source>
        <strain evidence="2">JCM 3399</strain>
    </source>
</reference>
<evidence type="ECO:0000313" key="2">
    <source>
        <dbReference type="Proteomes" id="UP000654471"/>
    </source>
</evidence>
<name>A0ABQ2V735_9ACTN</name>
<dbReference type="InterPro" id="IPR046299">
    <property type="entry name" value="DUF6336"/>
</dbReference>
<organism evidence="1 2">
    <name type="scientific">Streptomyces albospinus</name>
    <dbReference type="NCBI Taxonomy" id="285515"/>
    <lineage>
        <taxon>Bacteria</taxon>
        <taxon>Bacillati</taxon>
        <taxon>Actinomycetota</taxon>
        <taxon>Actinomycetes</taxon>
        <taxon>Kitasatosporales</taxon>
        <taxon>Streptomycetaceae</taxon>
        <taxon>Streptomyces</taxon>
    </lineage>
</organism>
<comment type="caution">
    <text evidence="1">The sequence shown here is derived from an EMBL/GenBank/DDBJ whole genome shotgun (WGS) entry which is preliminary data.</text>
</comment>
<evidence type="ECO:0000313" key="1">
    <source>
        <dbReference type="EMBL" id="GGU71956.1"/>
    </source>
</evidence>